<organism evidence="2 3">
    <name type="scientific">Leeuwenhoekiella aestuarii</name>
    <dbReference type="NCBI Taxonomy" id="2249426"/>
    <lineage>
        <taxon>Bacteria</taxon>
        <taxon>Pseudomonadati</taxon>
        <taxon>Bacteroidota</taxon>
        <taxon>Flavobacteriia</taxon>
        <taxon>Flavobacteriales</taxon>
        <taxon>Flavobacteriaceae</taxon>
        <taxon>Leeuwenhoekiella</taxon>
    </lineage>
</organism>
<accession>A0A4Q0NRL6</accession>
<feature type="transmembrane region" description="Helical" evidence="1">
    <location>
        <begin position="26"/>
        <end position="49"/>
    </location>
</feature>
<keyword evidence="1" id="KW-0472">Membrane</keyword>
<evidence type="ECO:0000256" key="1">
    <source>
        <dbReference type="SAM" id="Phobius"/>
    </source>
</evidence>
<keyword evidence="3" id="KW-1185">Reference proteome</keyword>
<sequence>MTKIVKDSDDEKERDYILQDNKKTRFGAGFIIVVLIILVLAVIGSFIYFEVV</sequence>
<gene>
    <name evidence="2" type="ORF">DSM04_105248</name>
</gene>
<comment type="caution">
    <text evidence="2">The sequence shown here is derived from an EMBL/GenBank/DDBJ whole genome shotgun (WGS) entry which is preliminary data.</text>
</comment>
<evidence type="ECO:0000313" key="3">
    <source>
        <dbReference type="Proteomes" id="UP000289821"/>
    </source>
</evidence>
<proteinExistence type="predicted"/>
<dbReference type="EMBL" id="QOVI01000005">
    <property type="protein sequence ID" value="RXG13270.1"/>
    <property type="molecule type" value="Genomic_DNA"/>
</dbReference>
<dbReference type="AlphaFoldDB" id="A0A4Q0NRL6"/>
<keyword evidence="1" id="KW-0812">Transmembrane</keyword>
<reference evidence="2 3" key="1">
    <citation type="submission" date="2018-07" db="EMBL/GenBank/DDBJ databases">
        <title>Leeuwenhoekiella genomics.</title>
        <authorList>
            <person name="Tahon G."/>
            <person name="Willems A."/>
        </authorList>
    </citation>
    <scope>NUCLEOTIDE SEQUENCE [LARGE SCALE GENOMIC DNA]</scope>
    <source>
        <strain evidence="2 3">R-50232</strain>
    </source>
</reference>
<name>A0A4Q0NRL6_9FLAO</name>
<evidence type="ECO:0000313" key="2">
    <source>
        <dbReference type="EMBL" id="RXG13270.1"/>
    </source>
</evidence>
<protein>
    <submittedName>
        <fullName evidence="2">Uncharacterized protein</fullName>
    </submittedName>
</protein>
<dbReference type="RefSeq" id="WP_164918197.1">
    <property type="nucleotide sequence ID" value="NZ_QOVI01000005.1"/>
</dbReference>
<dbReference type="Proteomes" id="UP000289821">
    <property type="component" value="Unassembled WGS sequence"/>
</dbReference>
<keyword evidence="1" id="KW-1133">Transmembrane helix</keyword>